<dbReference type="CDD" id="cd14660">
    <property type="entry name" value="E2F_DD"/>
    <property type="match status" value="1"/>
</dbReference>
<evidence type="ECO:0000256" key="5">
    <source>
        <dbReference type="SAM" id="MobiDB-lite"/>
    </source>
</evidence>
<name>A0A8C7ASK5_NEOVI</name>
<evidence type="ECO:0000256" key="2">
    <source>
        <dbReference type="ARBA" id="ARBA00023015"/>
    </source>
</evidence>
<evidence type="ECO:0000259" key="6">
    <source>
        <dbReference type="Pfam" id="PF16421"/>
    </source>
</evidence>
<dbReference type="Gene3D" id="6.10.250.540">
    <property type="match status" value="1"/>
</dbReference>
<evidence type="ECO:0000313" key="7">
    <source>
        <dbReference type="Ensembl" id="ENSNVIP00000013322.1"/>
    </source>
</evidence>
<dbReference type="PANTHER" id="PTHR12081:SF42">
    <property type="entry name" value="TRANSCRIPTION FACTOR E2F4"/>
    <property type="match status" value="1"/>
</dbReference>
<reference evidence="7" key="2">
    <citation type="submission" date="2025-09" db="UniProtKB">
        <authorList>
            <consortium name="Ensembl"/>
        </authorList>
    </citation>
    <scope>IDENTIFICATION</scope>
</reference>
<keyword evidence="8" id="KW-1185">Reference proteome</keyword>
<dbReference type="AlphaFoldDB" id="A0A8C7ASK5"/>
<evidence type="ECO:0000256" key="3">
    <source>
        <dbReference type="ARBA" id="ARBA00023125"/>
    </source>
</evidence>
<organism evidence="7 8">
    <name type="scientific">Neovison vison</name>
    <name type="common">American mink</name>
    <name type="synonym">Mustela vison</name>
    <dbReference type="NCBI Taxonomy" id="452646"/>
    <lineage>
        <taxon>Eukaryota</taxon>
        <taxon>Metazoa</taxon>
        <taxon>Chordata</taxon>
        <taxon>Craniata</taxon>
        <taxon>Vertebrata</taxon>
        <taxon>Euteleostomi</taxon>
        <taxon>Mammalia</taxon>
        <taxon>Eutheria</taxon>
        <taxon>Laurasiatheria</taxon>
        <taxon>Carnivora</taxon>
        <taxon>Caniformia</taxon>
        <taxon>Musteloidea</taxon>
        <taxon>Mustelidae</taxon>
        <taxon>Mustelinae</taxon>
        <taxon>Neogale</taxon>
    </lineage>
</organism>
<dbReference type="SUPFAM" id="SSF144074">
    <property type="entry name" value="E2F-DP heterodimerization region"/>
    <property type="match status" value="1"/>
</dbReference>
<comment type="similarity">
    <text evidence="1">Belongs to the E2F/DP family.</text>
</comment>
<dbReference type="Proteomes" id="UP000694425">
    <property type="component" value="Unplaced"/>
</dbReference>
<accession>A0A8C7ASK5</accession>
<dbReference type="Pfam" id="PF16421">
    <property type="entry name" value="E2F_CC-MB"/>
    <property type="match status" value="1"/>
</dbReference>
<sequence>MSQRTCRTADILLAVPAPGEWARGPLVQLGLLCGALDTVLLGRMILQLLARSLPWHPSSDSKPFPNHSWSVILLHVDPKAQDLSLVCQISAKELGFLCGLLSVTIGRASAVLLNPHTLAYVTHEDICRCFAGDTLLAIRAPSGTSLEVPIPEGLNGQKKYQIHLKSVSGPIEVLLVNKEAWSSPPVAVPVPPPEDLLQSPPAVSTPPPLPKPTLAQPQDTSRPSSPQLTTPTPVPVPVPDITEAQGVPGPATEITVSGGPGPDSKDGGELGSLPSVLAALDTRPLQSSALLDSSSSSSSSSSSGPNPSTSFEPIKADPTGVLELPKELSEIFDPTRECMNSELLEELMSSEVFAPLLRLSPPPGDHDYIYNLDESEGVCDLFDVPVLNL</sequence>
<feature type="domain" description="E2F transcription factor CC-MB" evidence="6">
    <location>
        <begin position="116"/>
        <end position="177"/>
    </location>
</feature>
<dbReference type="GO" id="GO:0000978">
    <property type="term" value="F:RNA polymerase II cis-regulatory region sequence-specific DNA binding"/>
    <property type="evidence" value="ECO:0007669"/>
    <property type="project" value="InterPro"/>
</dbReference>
<reference evidence="7" key="1">
    <citation type="submission" date="2025-08" db="UniProtKB">
        <authorList>
            <consortium name="Ensembl"/>
        </authorList>
    </citation>
    <scope>IDENTIFICATION</scope>
</reference>
<dbReference type="GeneTree" id="ENSGT00940000156252"/>
<dbReference type="GO" id="GO:0090575">
    <property type="term" value="C:RNA polymerase II transcription regulator complex"/>
    <property type="evidence" value="ECO:0007669"/>
    <property type="project" value="TreeGrafter"/>
</dbReference>
<keyword evidence="2" id="KW-0805">Transcription regulation</keyword>
<feature type="compositionally biased region" description="Polar residues" evidence="5">
    <location>
        <begin position="218"/>
        <end position="228"/>
    </location>
</feature>
<keyword evidence="4" id="KW-0804">Transcription</keyword>
<dbReference type="InterPro" id="IPR037241">
    <property type="entry name" value="E2F-DP_heterodim"/>
</dbReference>
<feature type="compositionally biased region" description="Low complexity" evidence="5">
    <location>
        <begin position="287"/>
        <end position="310"/>
    </location>
</feature>
<evidence type="ECO:0000313" key="8">
    <source>
        <dbReference type="Proteomes" id="UP000694425"/>
    </source>
</evidence>
<dbReference type="GO" id="GO:0046983">
    <property type="term" value="F:protein dimerization activity"/>
    <property type="evidence" value="ECO:0007669"/>
    <property type="project" value="InterPro"/>
</dbReference>
<evidence type="ECO:0000256" key="4">
    <source>
        <dbReference type="ARBA" id="ARBA00023163"/>
    </source>
</evidence>
<dbReference type="InterPro" id="IPR015633">
    <property type="entry name" value="E2F"/>
</dbReference>
<feature type="region of interest" description="Disordered" evidence="5">
    <location>
        <begin position="184"/>
        <end position="272"/>
    </location>
</feature>
<dbReference type="PANTHER" id="PTHR12081">
    <property type="entry name" value="TRANSCRIPTION FACTOR E2F"/>
    <property type="match status" value="1"/>
</dbReference>
<dbReference type="GO" id="GO:0000981">
    <property type="term" value="F:DNA-binding transcription factor activity, RNA polymerase II-specific"/>
    <property type="evidence" value="ECO:0007669"/>
    <property type="project" value="TreeGrafter"/>
</dbReference>
<dbReference type="InterPro" id="IPR032198">
    <property type="entry name" value="E2F_CC-MB"/>
</dbReference>
<feature type="region of interest" description="Disordered" evidence="5">
    <location>
        <begin position="287"/>
        <end position="316"/>
    </location>
</feature>
<dbReference type="Ensembl" id="ENSNVIT00000015585.1">
    <property type="protein sequence ID" value="ENSNVIP00000013322.1"/>
    <property type="gene ID" value="ENSNVIG00000010516.1"/>
</dbReference>
<keyword evidence="3" id="KW-0238">DNA-binding</keyword>
<protein>
    <submittedName>
        <fullName evidence="7">E2F transcription factor 4</fullName>
    </submittedName>
</protein>
<evidence type="ECO:0000256" key="1">
    <source>
        <dbReference type="ARBA" id="ARBA00010940"/>
    </source>
</evidence>
<proteinExistence type="inferred from homology"/>